<feature type="region of interest" description="Disordered" evidence="1">
    <location>
        <begin position="182"/>
        <end position="238"/>
    </location>
</feature>
<gene>
    <name evidence="2" type="ORF">NDN08_005482</name>
</gene>
<proteinExistence type="predicted"/>
<sequence length="238" mass="25803">MFRRAWTRLVDTLVSNRHLNKFDRVIKGPGTKIYGNCIIAEDAIIGTGAKLSAKNNGEVVIGKNSFVGDRASLESLGSDTRISLDEDVIAMQRAVLIGPLRVGEGAVIGARVVISNSTVGRGSIIYHRSSVRSAEIGEKELWAGNPAKFVREVKDGELKNFRKSIAITRDNMLDSINHAGVGQNHQAQPAGSAPPEETVEDRRKRDAAQELHEAQPAQNTASQVENKDKNVNQSQKGA</sequence>
<evidence type="ECO:0008006" key="4">
    <source>
        <dbReference type="Google" id="ProtNLM"/>
    </source>
</evidence>
<dbReference type="PANTHER" id="PTHR13061:SF29">
    <property type="entry name" value="GAMMA CARBONIC ANHYDRASE-LIKE 1, MITOCHONDRIAL-RELATED"/>
    <property type="match status" value="1"/>
</dbReference>
<dbReference type="InterPro" id="IPR050484">
    <property type="entry name" value="Transf_Hexapept/Carb_Anhydrase"/>
</dbReference>
<name>A0AAV8V4A2_9RHOD</name>
<reference evidence="2 3" key="1">
    <citation type="journal article" date="2023" name="Nat. Commun.">
        <title>Origin of minicircular mitochondrial genomes in red algae.</title>
        <authorList>
            <person name="Lee Y."/>
            <person name="Cho C.H."/>
            <person name="Lee Y.M."/>
            <person name="Park S.I."/>
            <person name="Yang J.H."/>
            <person name="West J.A."/>
            <person name="Bhattacharya D."/>
            <person name="Yoon H.S."/>
        </authorList>
    </citation>
    <scope>NUCLEOTIDE SEQUENCE [LARGE SCALE GENOMIC DNA]</scope>
    <source>
        <strain evidence="2 3">CCMP1338</strain>
        <tissue evidence="2">Whole cell</tissue>
    </source>
</reference>
<organism evidence="2 3">
    <name type="scientific">Rhodosorus marinus</name>
    <dbReference type="NCBI Taxonomy" id="101924"/>
    <lineage>
        <taxon>Eukaryota</taxon>
        <taxon>Rhodophyta</taxon>
        <taxon>Stylonematophyceae</taxon>
        <taxon>Stylonematales</taxon>
        <taxon>Stylonemataceae</taxon>
        <taxon>Rhodosorus</taxon>
    </lineage>
</organism>
<evidence type="ECO:0000256" key="1">
    <source>
        <dbReference type="SAM" id="MobiDB-lite"/>
    </source>
</evidence>
<dbReference type="EMBL" id="JAMWBK010000001">
    <property type="protein sequence ID" value="KAJ8908777.1"/>
    <property type="molecule type" value="Genomic_DNA"/>
</dbReference>
<evidence type="ECO:0000313" key="2">
    <source>
        <dbReference type="EMBL" id="KAJ8908777.1"/>
    </source>
</evidence>
<dbReference type="SUPFAM" id="SSF51161">
    <property type="entry name" value="Trimeric LpxA-like enzymes"/>
    <property type="match status" value="1"/>
</dbReference>
<comment type="caution">
    <text evidence="2">The sequence shown here is derived from an EMBL/GenBank/DDBJ whole genome shotgun (WGS) entry which is preliminary data.</text>
</comment>
<dbReference type="Gene3D" id="2.160.10.10">
    <property type="entry name" value="Hexapeptide repeat proteins"/>
    <property type="match status" value="1"/>
</dbReference>
<dbReference type="Proteomes" id="UP001157974">
    <property type="component" value="Unassembled WGS sequence"/>
</dbReference>
<dbReference type="AlphaFoldDB" id="A0AAV8V4A2"/>
<keyword evidence="3" id="KW-1185">Reference proteome</keyword>
<dbReference type="PANTHER" id="PTHR13061">
    <property type="entry name" value="DYNACTIN SUBUNIT P25"/>
    <property type="match status" value="1"/>
</dbReference>
<dbReference type="InterPro" id="IPR011004">
    <property type="entry name" value="Trimer_LpxA-like_sf"/>
</dbReference>
<feature type="compositionally biased region" description="Basic and acidic residues" evidence="1">
    <location>
        <begin position="200"/>
        <end position="213"/>
    </location>
</feature>
<evidence type="ECO:0000313" key="3">
    <source>
        <dbReference type="Proteomes" id="UP001157974"/>
    </source>
</evidence>
<accession>A0AAV8V4A2</accession>
<protein>
    <recommendedName>
        <fullName evidence="4">Dynactin subunit 6</fullName>
    </recommendedName>
</protein>